<dbReference type="GeneID" id="9699687"/>
<name>E0S9Z6_ENCIT</name>
<feature type="region of interest" description="Disordered" evidence="1">
    <location>
        <begin position="192"/>
        <end position="367"/>
    </location>
</feature>
<dbReference type="VEuPathDB" id="MicrosporidiaDB:Eint_111190"/>
<protein>
    <submittedName>
        <fullName evidence="2">Uncharacterized protein</fullName>
    </submittedName>
</protein>
<dbReference type="OrthoDB" id="2194610at2759"/>
<dbReference type="EMBL" id="CP001952">
    <property type="protein sequence ID" value="ADM12618.1"/>
    <property type="molecule type" value="Genomic_DNA"/>
</dbReference>
<keyword evidence="3" id="KW-1185">Reference proteome</keyword>
<feature type="compositionally biased region" description="Basic and acidic residues" evidence="1">
    <location>
        <begin position="200"/>
        <end position="213"/>
    </location>
</feature>
<feature type="compositionally biased region" description="Polar residues" evidence="1">
    <location>
        <begin position="214"/>
        <end position="240"/>
    </location>
</feature>
<feature type="compositionally biased region" description="Basic and acidic residues" evidence="1">
    <location>
        <begin position="241"/>
        <end position="259"/>
    </location>
</feature>
<feature type="compositionally biased region" description="Polar residues" evidence="1">
    <location>
        <begin position="309"/>
        <end position="319"/>
    </location>
</feature>
<organism evidence="2 3">
    <name type="scientific">Encephalitozoon intestinalis (strain ATCC 50506)</name>
    <name type="common">Microsporidian parasite</name>
    <name type="synonym">Septata intestinalis</name>
    <dbReference type="NCBI Taxonomy" id="876142"/>
    <lineage>
        <taxon>Eukaryota</taxon>
        <taxon>Fungi</taxon>
        <taxon>Fungi incertae sedis</taxon>
        <taxon>Microsporidia</taxon>
        <taxon>Unikaryonidae</taxon>
        <taxon>Encephalitozoon</taxon>
    </lineage>
</organism>
<sequence length="367" mass="39465">MDVLKQKIDMVNKKLDRVIEIVGELKSSNRSSLEKDEFNKSESTYHVPKYSYRYSERTPLSSKSLFNKPYYLGEKTQIGDISDVELPEKSLGVSSVINSQGSKYSGDLDLHGKATGVEIHGISISGKPSSSAEIERKPESSSTPSSRGFGVSGLPASSSSSNTVENVVSSGESLEKLIGEFLNESFSTVLKPSTSEVLIEDGKQAQDKSKALKESNSMKNGNGQLDLGSSQGSVSRSPLSSKEKKEDIVYAKKDGEETKTSSSPIVDRKLEGPISREASVSTERTSKPLKPEAKALSSGLQGGNEKGLSHTTTLHLSDGSTRERATLVYPSESEASYEDVSSSGGDDEGATDLRNRGPRPRISVIKL</sequence>
<dbReference type="Proteomes" id="UP000002313">
    <property type="component" value="Chromosome XI"/>
</dbReference>
<feature type="compositionally biased region" description="Basic and acidic residues" evidence="1">
    <location>
        <begin position="284"/>
        <end position="293"/>
    </location>
</feature>
<feature type="compositionally biased region" description="Low complexity" evidence="1">
    <location>
        <begin position="157"/>
        <end position="169"/>
    </location>
</feature>
<evidence type="ECO:0000313" key="3">
    <source>
        <dbReference type="Proteomes" id="UP000002313"/>
    </source>
</evidence>
<dbReference type="KEGG" id="ein:Eint_111190"/>
<accession>E0S9Z6</accession>
<dbReference type="RefSeq" id="XP_003073978.1">
    <property type="nucleotide sequence ID" value="XM_003073932.1"/>
</dbReference>
<gene>
    <name evidence="2" type="ORF">Eint_111190</name>
</gene>
<evidence type="ECO:0000313" key="2">
    <source>
        <dbReference type="EMBL" id="ADM12618.1"/>
    </source>
</evidence>
<dbReference type="AlphaFoldDB" id="E0S9Z6"/>
<reference evidence="2 3" key="2">
    <citation type="journal article" date="2012" name="Proc. Natl. Acad. Sci. U.S.A.">
        <title>Gain and loss of multiple functionally related, horizontally transferred genes in the reduced genomes of two microsporidian parasites.</title>
        <authorList>
            <person name="Pombert J.-F."/>
            <person name="Selman M."/>
            <person name="Burki F."/>
            <person name="Bardell F.T."/>
            <person name="Farinelli L."/>
            <person name="Solter L.F."/>
            <person name="Whitman D.W."/>
            <person name="Weiss L.M."/>
            <person name="Corradi N."/>
            <person name="Keeling P.J."/>
        </authorList>
    </citation>
    <scope>NUCLEOTIDE SEQUENCE [LARGE SCALE GENOMIC DNA]</scope>
    <source>
        <strain evidence="2 3">ATCC 50506</strain>
    </source>
</reference>
<reference evidence="2 3" key="1">
    <citation type="journal article" date="2010" name="Nat. Commun.">
        <title>The complete sequence of the smallest known nuclear genome from the microsporidian Encephalitozoon intestinalis.</title>
        <authorList>
            <person name="Corradi N."/>
            <person name="Pombert J.-F."/>
            <person name="Farinelli L."/>
            <person name="Didier E.S."/>
            <person name="Keeling P.J."/>
        </authorList>
    </citation>
    <scope>NUCLEOTIDE SEQUENCE [LARGE SCALE GENOMIC DNA]</scope>
    <source>
        <strain evidence="2 3">ATCC 50506</strain>
    </source>
</reference>
<proteinExistence type="predicted"/>
<feature type="region of interest" description="Disordered" evidence="1">
    <location>
        <begin position="121"/>
        <end position="169"/>
    </location>
</feature>
<evidence type="ECO:0000256" key="1">
    <source>
        <dbReference type="SAM" id="MobiDB-lite"/>
    </source>
</evidence>
<dbReference type="HOGENOM" id="CLU_640976_0_0_1"/>